<keyword evidence="2" id="KW-0479">Metal-binding</keyword>
<proteinExistence type="inferred from homology"/>
<gene>
    <name evidence="7" type="ORF">ENQ76_08785</name>
</gene>
<dbReference type="CDD" id="cd16146">
    <property type="entry name" value="ARS_like"/>
    <property type="match status" value="1"/>
</dbReference>
<dbReference type="PANTHER" id="PTHR42693">
    <property type="entry name" value="ARYLSULFATASE FAMILY MEMBER"/>
    <property type="match status" value="1"/>
</dbReference>
<dbReference type="InterPro" id="IPR017850">
    <property type="entry name" value="Alkaline_phosphatase_core_sf"/>
</dbReference>
<evidence type="ECO:0000256" key="2">
    <source>
        <dbReference type="ARBA" id="ARBA00022723"/>
    </source>
</evidence>
<dbReference type="EMBL" id="DSOK01000250">
    <property type="protein sequence ID" value="HEN15548.1"/>
    <property type="molecule type" value="Genomic_DNA"/>
</dbReference>
<evidence type="ECO:0000256" key="4">
    <source>
        <dbReference type="ARBA" id="ARBA00022837"/>
    </source>
</evidence>
<reference evidence="7" key="1">
    <citation type="journal article" date="2020" name="mSystems">
        <title>Genome- and Community-Level Interaction Insights into Carbon Utilization and Element Cycling Functions of Hydrothermarchaeota in Hydrothermal Sediment.</title>
        <authorList>
            <person name="Zhou Z."/>
            <person name="Liu Y."/>
            <person name="Xu W."/>
            <person name="Pan J."/>
            <person name="Luo Z.H."/>
            <person name="Li M."/>
        </authorList>
    </citation>
    <scope>NUCLEOTIDE SEQUENCE [LARGE SCALE GENOMIC DNA]</scope>
    <source>
        <strain evidence="7">SpSt-339</strain>
    </source>
</reference>
<keyword evidence="5" id="KW-0732">Signal</keyword>
<dbReference type="PANTHER" id="PTHR42693:SF53">
    <property type="entry name" value="ENDO-4-O-SULFATASE"/>
    <property type="match status" value="1"/>
</dbReference>
<evidence type="ECO:0000256" key="3">
    <source>
        <dbReference type="ARBA" id="ARBA00022801"/>
    </source>
</evidence>
<comment type="caution">
    <text evidence="7">The sequence shown here is derived from an EMBL/GenBank/DDBJ whole genome shotgun (WGS) entry which is preliminary data.</text>
</comment>
<dbReference type="Pfam" id="PF00884">
    <property type="entry name" value="Sulfatase"/>
    <property type="match status" value="1"/>
</dbReference>
<accession>A0A7C2NV37</accession>
<evidence type="ECO:0000259" key="6">
    <source>
        <dbReference type="Pfam" id="PF00884"/>
    </source>
</evidence>
<dbReference type="GO" id="GO:0046872">
    <property type="term" value="F:metal ion binding"/>
    <property type="evidence" value="ECO:0007669"/>
    <property type="project" value="UniProtKB-KW"/>
</dbReference>
<dbReference type="InterPro" id="IPR000917">
    <property type="entry name" value="Sulfatase_N"/>
</dbReference>
<protein>
    <submittedName>
        <fullName evidence="7">DUF4976 domain-containing protein</fullName>
    </submittedName>
</protein>
<dbReference type="InterPro" id="IPR050738">
    <property type="entry name" value="Sulfatase"/>
</dbReference>
<comment type="similarity">
    <text evidence="1">Belongs to the sulfatase family.</text>
</comment>
<feature type="chain" id="PRO_5028409400" evidence="5">
    <location>
        <begin position="23"/>
        <end position="489"/>
    </location>
</feature>
<feature type="domain" description="Sulfatase N-terminal" evidence="6">
    <location>
        <begin position="29"/>
        <end position="339"/>
    </location>
</feature>
<dbReference type="InterPro" id="IPR024607">
    <property type="entry name" value="Sulfatase_CS"/>
</dbReference>
<dbReference type="Gene3D" id="3.40.720.10">
    <property type="entry name" value="Alkaline Phosphatase, subunit A"/>
    <property type="match status" value="1"/>
</dbReference>
<keyword evidence="4" id="KW-0106">Calcium</keyword>
<name>A0A7C2NV37_9PLAN</name>
<evidence type="ECO:0000313" key="7">
    <source>
        <dbReference type="EMBL" id="HEN15548.1"/>
    </source>
</evidence>
<sequence length="489" mass="54203">MTLRCGVVAAFVGLILVSPVSAALPGSRPNIVFIMPDDQGYGDLACHGNPIIQTPHLDRLHAESVRFVDFHVSPTCAPTRSAIMTGRHEFKNGVTHTILERERMTLSATTLPEVLKSVGYTTGIFGKWHLGDEDPYQPGKRGFDEVFIHGAGGIGQTYPGSCGDAPGNKYFDPVIRHNGTFEKTTGYCTDVFFRQAQTWIDSVAGTRPFFCYITPNAPHAPLDCPAEYEQRYAGKVPDNVARFYGMITNVDDNVGRLLQHLRDKGLERNTLVIFVTDNGSATGSRTFNAGMRAAKGTPYNGGTRVPGFWRWPGTLKPADVPVMTCHWDILPTLMDLAGAKADAKLQAQIEGRSLVPLLEDPQARWADRFFFTHVGRWDVKIDPRKTPEIPKYAKCSVRWKNYTLVSMVNQGPAKWELYDLANDPGESKNVLAEHPDVVATMTRAYDEWWDSVLPHLENEGVPLPPANPFHTAYWAQYQGPGPNNVPPPQ</sequence>
<dbReference type="Gene3D" id="3.30.1120.10">
    <property type="match status" value="1"/>
</dbReference>
<dbReference type="SUPFAM" id="SSF53649">
    <property type="entry name" value="Alkaline phosphatase-like"/>
    <property type="match status" value="1"/>
</dbReference>
<dbReference type="FunFam" id="3.40.720.10:FF:000070">
    <property type="entry name" value="Arylsulfatase A"/>
    <property type="match status" value="1"/>
</dbReference>
<dbReference type="PROSITE" id="PS00523">
    <property type="entry name" value="SULFATASE_1"/>
    <property type="match status" value="1"/>
</dbReference>
<organism evidence="7">
    <name type="scientific">Schlesneria paludicola</name>
    <dbReference type="NCBI Taxonomy" id="360056"/>
    <lineage>
        <taxon>Bacteria</taxon>
        <taxon>Pseudomonadati</taxon>
        <taxon>Planctomycetota</taxon>
        <taxon>Planctomycetia</taxon>
        <taxon>Planctomycetales</taxon>
        <taxon>Planctomycetaceae</taxon>
        <taxon>Schlesneria</taxon>
    </lineage>
</organism>
<evidence type="ECO:0000256" key="1">
    <source>
        <dbReference type="ARBA" id="ARBA00008779"/>
    </source>
</evidence>
<feature type="signal peptide" evidence="5">
    <location>
        <begin position="1"/>
        <end position="22"/>
    </location>
</feature>
<dbReference type="GO" id="GO:0004065">
    <property type="term" value="F:arylsulfatase activity"/>
    <property type="evidence" value="ECO:0007669"/>
    <property type="project" value="TreeGrafter"/>
</dbReference>
<dbReference type="AlphaFoldDB" id="A0A7C2NV37"/>
<keyword evidence="3" id="KW-0378">Hydrolase</keyword>
<evidence type="ECO:0000256" key="5">
    <source>
        <dbReference type="SAM" id="SignalP"/>
    </source>
</evidence>